<protein>
    <recommendedName>
        <fullName evidence="7">Homeobox domain-containing protein</fullName>
    </recommendedName>
</protein>
<dbReference type="AlphaFoldDB" id="A0A0C9YAK7"/>
<reference evidence="9" key="2">
    <citation type="submission" date="2015-01" db="EMBL/GenBank/DDBJ databases">
        <title>Evolutionary Origins and Diversification of the Mycorrhizal Mutualists.</title>
        <authorList>
            <consortium name="DOE Joint Genome Institute"/>
            <consortium name="Mycorrhizal Genomics Consortium"/>
            <person name="Kohler A."/>
            <person name="Kuo A."/>
            <person name="Nagy L.G."/>
            <person name="Floudas D."/>
            <person name="Copeland A."/>
            <person name="Barry K.W."/>
            <person name="Cichocki N."/>
            <person name="Veneault-Fourrey C."/>
            <person name="LaButti K."/>
            <person name="Lindquist E.A."/>
            <person name="Lipzen A."/>
            <person name="Lundell T."/>
            <person name="Morin E."/>
            <person name="Murat C."/>
            <person name="Riley R."/>
            <person name="Ohm R."/>
            <person name="Sun H."/>
            <person name="Tunlid A."/>
            <person name="Henrissat B."/>
            <person name="Grigoriev I.V."/>
            <person name="Hibbett D.S."/>
            <person name="Martin F."/>
        </authorList>
    </citation>
    <scope>NUCLEOTIDE SEQUENCE [LARGE SCALE GENOMIC DNA]</scope>
    <source>
        <strain evidence="9">LaAM-08-1</strain>
    </source>
</reference>
<dbReference type="PANTHER" id="PTHR24327">
    <property type="entry name" value="HOMEOBOX PROTEIN"/>
    <property type="match status" value="1"/>
</dbReference>
<dbReference type="SMART" id="SM00389">
    <property type="entry name" value="HOX"/>
    <property type="match status" value="3"/>
</dbReference>
<dbReference type="InterPro" id="IPR009057">
    <property type="entry name" value="Homeodomain-like_sf"/>
</dbReference>
<dbReference type="Proteomes" id="UP000054477">
    <property type="component" value="Unassembled WGS sequence"/>
</dbReference>
<feature type="region of interest" description="Disordered" evidence="6">
    <location>
        <begin position="433"/>
        <end position="491"/>
    </location>
</feature>
<feature type="region of interest" description="Disordered" evidence="6">
    <location>
        <begin position="1"/>
        <end position="35"/>
    </location>
</feature>
<gene>
    <name evidence="8" type="ORF">K443DRAFT_203388</name>
</gene>
<evidence type="ECO:0000256" key="2">
    <source>
        <dbReference type="ARBA" id="ARBA00023155"/>
    </source>
</evidence>
<dbReference type="Pfam" id="PF00046">
    <property type="entry name" value="Homeodomain"/>
    <property type="match status" value="3"/>
</dbReference>
<name>A0A0C9YAK7_9AGAR</name>
<keyword evidence="2 4" id="KW-0371">Homeobox</keyword>
<feature type="compositionally biased region" description="Pro residues" evidence="6">
    <location>
        <begin position="475"/>
        <end position="485"/>
    </location>
</feature>
<comment type="subcellular location">
    <subcellularLocation>
        <location evidence="4 5">Nucleus</location>
    </subcellularLocation>
</comment>
<evidence type="ECO:0000256" key="6">
    <source>
        <dbReference type="SAM" id="MobiDB-lite"/>
    </source>
</evidence>
<reference evidence="8 9" key="1">
    <citation type="submission" date="2014-04" db="EMBL/GenBank/DDBJ databases">
        <authorList>
            <consortium name="DOE Joint Genome Institute"/>
            <person name="Kuo A."/>
            <person name="Kohler A."/>
            <person name="Nagy L.G."/>
            <person name="Floudas D."/>
            <person name="Copeland A."/>
            <person name="Barry K.W."/>
            <person name="Cichocki N."/>
            <person name="Veneault-Fourrey C."/>
            <person name="LaButti K."/>
            <person name="Lindquist E.A."/>
            <person name="Lipzen A."/>
            <person name="Lundell T."/>
            <person name="Morin E."/>
            <person name="Murat C."/>
            <person name="Sun H."/>
            <person name="Tunlid A."/>
            <person name="Henrissat B."/>
            <person name="Grigoriev I.V."/>
            <person name="Hibbett D.S."/>
            <person name="Martin F."/>
            <person name="Nordberg H.P."/>
            <person name="Cantor M.N."/>
            <person name="Hua S.X."/>
        </authorList>
    </citation>
    <scope>NUCLEOTIDE SEQUENCE [LARGE SCALE GENOMIC DNA]</scope>
    <source>
        <strain evidence="8 9">LaAM-08-1</strain>
    </source>
</reference>
<dbReference type="GO" id="GO:0000981">
    <property type="term" value="F:DNA-binding transcription factor activity, RNA polymerase II-specific"/>
    <property type="evidence" value="ECO:0007669"/>
    <property type="project" value="InterPro"/>
</dbReference>
<feature type="DNA-binding region" description="Homeobox" evidence="4">
    <location>
        <begin position="326"/>
        <end position="403"/>
    </location>
</feature>
<dbReference type="GO" id="GO:0000978">
    <property type="term" value="F:RNA polymerase II cis-regulatory region sequence-specific DNA binding"/>
    <property type="evidence" value="ECO:0007669"/>
    <property type="project" value="TreeGrafter"/>
</dbReference>
<dbReference type="PROSITE" id="PS00027">
    <property type="entry name" value="HOMEOBOX_1"/>
    <property type="match status" value="1"/>
</dbReference>
<dbReference type="STRING" id="1095629.A0A0C9YAK7"/>
<evidence type="ECO:0000313" key="8">
    <source>
        <dbReference type="EMBL" id="KIK07312.1"/>
    </source>
</evidence>
<feature type="domain" description="Homeobox" evidence="7">
    <location>
        <begin position="25"/>
        <end position="103"/>
    </location>
</feature>
<dbReference type="InterPro" id="IPR001356">
    <property type="entry name" value="HD"/>
</dbReference>
<keyword evidence="9" id="KW-1185">Reference proteome</keyword>
<dbReference type="EMBL" id="KN838548">
    <property type="protein sequence ID" value="KIK07312.1"/>
    <property type="molecule type" value="Genomic_DNA"/>
</dbReference>
<feature type="compositionally biased region" description="Polar residues" evidence="6">
    <location>
        <begin position="7"/>
        <end position="27"/>
    </location>
</feature>
<dbReference type="SUPFAM" id="SSF46689">
    <property type="entry name" value="Homeodomain-like"/>
    <property type="match status" value="3"/>
</dbReference>
<feature type="DNA-binding region" description="Homeobox" evidence="4">
    <location>
        <begin position="27"/>
        <end position="104"/>
    </location>
</feature>
<evidence type="ECO:0000313" key="9">
    <source>
        <dbReference type="Proteomes" id="UP000054477"/>
    </source>
</evidence>
<dbReference type="GO" id="GO:0005634">
    <property type="term" value="C:nucleus"/>
    <property type="evidence" value="ECO:0007669"/>
    <property type="project" value="UniProtKB-SubCell"/>
</dbReference>
<dbReference type="OrthoDB" id="6159439at2759"/>
<evidence type="ECO:0000256" key="3">
    <source>
        <dbReference type="ARBA" id="ARBA00023242"/>
    </source>
</evidence>
<evidence type="ECO:0000259" key="7">
    <source>
        <dbReference type="PROSITE" id="PS50071"/>
    </source>
</evidence>
<evidence type="ECO:0000256" key="5">
    <source>
        <dbReference type="RuleBase" id="RU000682"/>
    </source>
</evidence>
<feature type="region of interest" description="Disordered" evidence="6">
    <location>
        <begin position="96"/>
        <end position="136"/>
    </location>
</feature>
<dbReference type="InterPro" id="IPR017970">
    <property type="entry name" value="Homeobox_CS"/>
</dbReference>
<feature type="domain" description="Homeobox" evidence="7">
    <location>
        <begin position="324"/>
        <end position="402"/>
    </location>
</feature>
<dbReference type="PANTHER" id="PTHR24327:SF41">
    <property type="entry name" value="BRAIN-SPECIFIC HOMEOBOX PROTEIN"/>
    <property type="match status" value="1"/>
</dbReference>
<dbReference type="HOGENOM" id="CLU_030817_0_0_1"/>
<sequence>MDAVHSDSWSRPTANSLPPTPPQNTSQKKPRHRHSPAQLAALNELFDKNEHPPLDVRTSLAERLGMSVDFFLLPFPFTNYLFLRETKTVNAWFQNKRASSKKRARNAVSDVSPGNPAPGVYSSNSPSNPHHLAEFDDFPDEEYSSIDIPLESDVPSENFSSFYSGSQDHTLFLDSDTMPRRLRMRPTTEQTEELKKLYNINPHPTTEQRQVLSRRIGMRYQSVANWFQNQRSLSKKKKEDEIDMCTLTSSRPGYRESRQYSAFPPPSHHLSLVPSQMPYAPTYPFSVPHAGILRSPSVSPSMEDHIPRRSFGRSSASYGGPGTTFSRPRRSRPEPFQLDALKDLFSKTPTPTIEERSALALEIGMYVVGVPKIAMIADLSTHRDVGKVTNWFRNLRQTARKRTKRSGSGDDDDYDGFSGRTSYSAFDSHFGTPSFGSSSSSLNDESMDLEPFDYDMHSDIGSEEEYQEAVTPSPQSSPSPPPPPSNSHLAIEGFTSFNEPAYFAEFEKRSATYSDIKFEDALLLLSFHQHSVL</sequence>
<dbReference type="PROSITE" id="PS50071">
    <property type="entry name" value="HOMEOBOX_2"/>
    <property type="match status" value="3"/>
</dbReference>
<organism evidence="8 9">
    <name type="scientific">Laccaria amethystina LaAM-08-1</name>
    <dbReference type="NCBI Taxonomy" id="1095629"/>
    <lineage>
        <taxon>Eukaryota</taxon>
        <taxon>Fungi</taxon>
        <taxon>Dikarya</taxon>
        <taxon>Basidiomycota</taxon>
        <taxon>Agaricomycotina</taxon>
        <taxon>Agaricomycetes</taxon>
        <taxon>Agaricomycetidae</taxon>
        <taxon>Agaricales</taxon>
        <taxon>Agaricineae</taxon>
        <taxon>Hydnangiaceae</taxon>
        <taxon>Laccaria</taxon>
    </lineage>
</organism>
<dbReference type="Gene3D" id="1.10.10.60">
    <property type="entry name" value="Homeodomain-like"/>
    <property type="match status" value="3"/>
</dbReference>
<dbReference type="CDD" id="cd00086">
    <property type="entry name" value="homeodomain"/>
    <property type="match status" value="3"/>
</dbReference>
<proteinExistence type="predicted"/>
<evidence type="ECO:0000256" key="4">
    <source>
        <dbReference type="PROSITE-ProRule" id="PRU00108"/>
    </source>
</evidence>
<evidence type="ECO:0000256" key="1">
    <source>
        <dbReference type="ARBA" id="ARBA00023125"/>
    </source>
</evidence>
<keyword evidence="1 4" id="KW-0238">DNA-binding</keyword>
<accession>A0A0C9YAK7</accession>
<feature type="domain" description="Homeobox" evidence="7">
    <location>
        <begin position="177"/>
        <end position="237"/>
    </location>
</feature>
<feature type="DNA-binding region" description="Homeobox" evidence="4">
    <location>
        <begin position="179"/>
        <end position="238"/>
    </location>
</feature>
<feature type="region of interest" description="Disordered" evidence="6">
    <location>
        <begin position="298"/>
        <end position="333"/>
    </location>
</feature>
<keyword evidence="3 4" id="KW-0539">Nucleus</keyword>
<dbReference type="InterPro" id="IPR050460">
    <property type="entry name" value="Distal-less_Homeobox_TF"/>
</dbReference>